<name>A0ABV8K2C9_9BACL</name>
<evidence type="ECO:0000259" key="9">
    <source>
        <dbReference type="PROSITE" id="PS50885"/>
    </source>
</evidence>
<dbReference type="SMART" id="SM00304">
    <property type="entry name" value="HAMP"/>
    <property type="match status" value="1"/>
</dbReference>
<evidence type="ECO:0000313" key="10">
    <source>
        <dbReference type="EMBL" id="MFC4100039.1"/>
    </source>
</evidence>
<evidence type="ECO:0000256" key="5">
    <source>
        <dbReference type="ARBA" id="ARBA00029447"/>
    </source>
</evidence>
<keyword evidence="4 6" id="KW-0807">Transducer</keyword>
<dbReference type="PANTHER" id="PTHR32089:SF112">
    <property type="entry name" value="LYSOZYME-LIKE PROTEIN-RELATED"/>
    <property type="match status" value="1"/>
</dbReference>
<dbReference type="PROSITE" id="PS50111">
    <property type="entry name" value="CHEMOTAXIS_TRANSDUC_2"/>
    <property type="match status" value="1"/>
</dbReference>
<comment type="caution">
    <text evidence="10">The sequence shown here is derived from an EMBL/GenBank/DDBJ whole genome shotgun (WGS) entry which is preliminary data.</text>
</comment>
<evidence type="ECO:0000256" key="4">
    <source>
        <dbReference type="ARBA" id="ARBA00023224"/>
    </source>
</evidence>
<dbReference type="PROSITE" id="PS50885">
    <property type="entry name" value="HAMP"/>
    <property type="match status" value="1"/>
</dbReference>
<evidence type="ECO:0000256" key="3">
    <source>
        <dbReference type="ARBA" id="ARBA00023136"/>
    </source>
</evidence>
<evidence type="ECO:0000313" key="11">
    <source>
        <dbReference type="Proteomes" id="UP001595715"/>
    </source>
</evidence>
<gene>
    <name evidence="10" type="ORF">ACFOZ8_10235</name>
</gene>
<feature type="transmembrane region" description="Helical" evidence="7">
    <location>
        <begin position="12"/>
        <end position="34"/>
    </location>
</feature>
<dbReference type="InterPro" id="IPR004089">
    <property type="entry name" value="MCPsignal_dom"/>
</dbReference>
<dbReference type="SUPFAM" id="SSF58104">
    <property type="entry name" value="Methyl-accepting chemotaxis protein (MCP) signaling domain"/>
    <property type="match status" value="1"/>
</dbReference>
<dbReference type="Pfam" id="PF00672">
    <property type="entry name" value="HAMP"/>
    <property type="match status" value="1"/>
</dbReference>
<dbReference type="CDD" id="cd18774">
    <property type="entry name" value="PDC2_HK_sensor"/>
    <property type="match status" value="1"/>
</dbReference>
<dbReference type="RefSeq" id="WP_377718691.1">
    <property type="nucleotide sequence ID" value="NZ_JBHSAM010000020.1"/>
</dbReference>
<sequence>MRNRIRLQSVGLKLFLIIFIAIVVCVLVVGLFSYSTSKSIIKDKVSESTEVAIRQSAGKLDLMFQNYEDMTMQIMLDTTIQKNIDAMINSEDTYERFQATQEVNKVLQMYVVGNDSIVNTNLIAIGGDIPTISVGATLTEAQNEAWFKEVVEQDGKLVWIPVQAKGLSGQGNTPTFGATRVIKNTITNKGDFVLVMEYSAEHLADQLADLQIGDGSRISIVDMNSAIVYDSDVTLVGKPSAVKLPTEGQKAKGGSLDGTDHAGREVLAIYDQFEAVENWRLLGTVPVEQLVKDAGTIRTTTWIIAAVAALLAVGIGLFVIRIVARPLVQLRNLMNEGERGNLMVRSNIKSKDEIGQLSNSFNQMMAQITTLVHQTTNSAQEVLMTAGELAEASRQTSTSAKEIASATEEIASGATSLAIEAERGTDLTGEIELQMKQVLASNSLMSSAAREVERSSMQGTDHMKVLINKTTSTEEMTRSMVEKVERLQESTESIRKILDVLQSLTKQTNILSLNAAIEAARAGEAGKGFMVVADEIRKLADQSRQSIDVVGQITVTIQNEIEETVGVLSTAYPMFQEQIVSVKEADAIFTGVHGQMTQFIGSLNDVTEAIGKLEHSQQVLNEAMSNVSAVAEESSATSEEVASLSSEQTNIAAGLVNLSEKLETVSQALGESLSRFTTK</sequence>
<feature type="domain" description="Methyl-accepting transducer" evidence="8">
    <location>
        <begin position="392"/>
        <end position="642"/>
    </location>
</feature>
<feature type="transmembrane region" description="Helical" evidence="7">
    <location>
        <begin position="302"/>
        <end position="324"/>
    </location>
</feature>
<comment type="subcellular location">
    <subcellularLocation>
        <location evidence="1">Cell membrane</location>
    </subcellularLocation>
</comment>
<dbReference type="Gene3D" id="1.10.8.500">
    <property type="entry name" value="HAMP domain in histidine kinase"/>
    <property type="match status" value="1"/>
</dbReference>
<keyword evidence="7" id="KW-1133">Transmembrane helix</keyword>
<protein>
    <submittedName>
        <fullName evidence="10">Methyl-accepting chemotaxis protein</fullName>
    </submittedName>
</protein>
<dbReference type="Gene3D" id="1.10.287.950">
    <property type="entry name" value="Methyl-accepting chemotaxis protein"/>
    <property type="match status" value="1"/>
</dbReference>
<evidence type="ECO:0000256" key="6">
    <source>
        <dbReference type="PROSITE-ProRule" id="PRU00284"/>
    </source>
</evidence>
<dbReference type="Proteomes" id="UP001595715">
    <property type="component" value="Unassembled WGS sequence"/>
</dbReference>
<dbReference type="PANTHER" id="PTHR32089">
    <property type="entry name" value="METHYL-ACCEPTING CHEMOTAXIS PROTEIN MCPB"/>
    <property type="match status" value="1"/>
</dbReference>
<reference evidence="11" key="1">
    <citation type="journal article" date="2019" name="Int. J. Syst. Evol. Microbiol.">
        <title>The Global Catalogue of Microorganisms (GCM) 10K type strain sequencing project: providing services to taxonomists for standard genome sequencing and annotation.</title>
        <authorList>
            <consortium name="The Broad Institute Genomics Platform"/>
            <consortium name="The Broad Institute Genome Sequencing Center for Infectious Disease"/>
            <person name="Wu L."/>
            <person name="Ma J."/>
        </authorList>
    </citation>
    <scope>NUCLEOTIDE SEQUENCE [LARGE SCALE GENOMIC DNA]</scope>
    <source>
        <strain evidence="11">IBRC-M 10987</strain>
    </source>
</reference>
<dbReference type="InterPro" id="IPR003660">
    <property type="entry name" value="HAMP_dom"/>
</dbReference>
<keyword evidence="2" id="KW-1003">Cell membrane</keyword>
<accession>A0ABV8K2C9</accession>
<proteinExistence type="inferred from homology"/>
<evidence type="ECO:0000259" key="8">
    <source>
        <dbReference type="PROSITE" id="PS50111"/>
    </source>
</evidence>
<comment type="similarity">
    <text evidence="5">Belongs to the methyl-accepting chemotaxis (MCP) protein family.</text>
</comment>
<dbReference type="CDD" id="cd06225">
    <property type="entry name" value="HAMP"/>
    <property type="match status" value="1"/>
</dbReference>
<keyword evidence="7" id="KW-0812">Transmembrane</keyword>
<evidence type="ECO:0000256" key="2">
    <source>
        <dbReference type="ARBA" id="ARBA00022475"/>
    </source>
</evidence>
<dbReference type="EMBL" id="JBHSAM010000020">
    <property type="protein sequence ID" value="MFC4100039.1"/>
    <property type="molecule type" value="Genomic_DNA"/>
</dbReference>
<keyword evidence="3 7" id="KW-0472">Membrane</keyword>
<evidence type="ECO:0000256" key="1">
    <source>
        <dbReference type="ARBA" id="ARBA00004236"/>
    </source>
</evidence>
<dbReference type="SMART" id="SM00283">
    <property type="entry name" value="MA"/>
    <property type="match status" value="1"/>
</dbReference>
<keyword evidence="11" id="KW-1185">Reference proteome</keyword>
<dbReference type="Gene3D" id="3.30.450.20">
    <property type="entry name" value="PAS domain"/>
    <property type="match status" value="1"/>
</dbReference>
<dbReference type="Pfam" id="PF00015">
    <property type="entry name" value="MCPsignal"/>
    <property type="match status" value="1"/>
</dbReference>
<evidence type="ECO:0000256" key="7">
    <source>
        <dbReference type="SAM" id="Phobius"/>
    </source>
</evidence>
<organism evidence="10 11">
    <name type="scientific">Paenibacillus xanthanilyticus</name>
    <dbReference type="NCBI Taxonomy" id="1783531"/>
    <lineage>
        <taxon>Bacteria</taxon>
        <taxon>Bacillati</taxon>
        <taxon>Bacillota</taxon>
        <taxon>Bacilli</taxon>
        <taxon>Bacillales</taxon>
        <taxon>Paenibacillaceae</taxon>
        <taxon>Paenibacillus</taxon>
    </lineage>
</organism>
<feature type="domain" description="HAMP" evidence="9">
    <location>
        <begin position="321"/>
        <end position="373"/>
    </location>
</feature>